<keyword evidence="1" id="KW-0812">Transmembrane</keyword>
<name>A0A3M6Q6D7_9BURK</name>
<feature type="transmembrane region" description="Helical" evidence="1">
    <location>
        <begin position="234"/>
        <end position="250"/>
    </location>
</feature>
<keyword evidence="3" id="KW-1185">Reference proteome</keyword>
<dbReference type="Pfam" id="PF05940">
    <property type="entry name" value="NnrS"/>
    <property type="match status" value="1"/>
</dbReference>
<accession>A0A3M6Q6D7</accession>
<feature type="transmembrane region" description="Helical" evidence="1">
    <location>
        <begin position="97"/>
        <end position="115"/>
    </location>
</feature>
<dbReference type="Proteomes" id="UP000267035">
    <property type="component" value="Unassembled WGS sequence"/>
</dbReference>
<proteinExistence type="predicted"/>
<organism evidence="2 3">
    <name type="scientific">Allofranklinella schreckenbergeri</name>
    <dbReference type="NCBI Taxonomy" id="1076744"/>
    <lineage>
        <taxon>Bacteria</taxon>
        <taxon>Pseudomonadati</taxon>
        <taxon>Pseudomonadota</taxon>
        <taxon>Betaproteobacteria</taxon>
        <taxon>Burkholderiales</taxon>
        <taxon>Comamonadaceae</taxon>
        <taxon>Allofranklinella</taxon>
    </lineage>
</organism>
<feature type="transmembrane region" description="Helical" evidence="1">
    <location>
        <begin position="121"/>
        <end position="143"/>
    </location>
</feature>
<dbReference type="EMBL" id="RDQL01000010">
    <property type="protein sequence ID" value="RMW98737.1"/>
    <property type="molecule type" value="Genomic_DNA"/>
</dbReference>
<comment type="caution">
    <text evidence="2">The sequence shown here is derived from an EMBL/GenBank/DDBJ whole genome shotgun (WGS) entry which is preliminary data.</text>
</comment>
<reference evidence="2 3" key="1">
    <citation type="submission" date="2018-10" db="EMBL/GenBank/DDBJ databases">
        <title>Comamonadaceae CDC group NO-1 genome sequencing and assembly.</title>
        <authorList>
            <person name="Bernier A.-M."/>
            <person name="Bernard K."/>
        </authorList>
    </citation>
    <scope>NUCLEOTIDE SEQUENCE [LARGE SCALE GENOMIC DNA]</scope>
    <source>
        <strain evidence="2 3">NML161473</strain>
    </source>
</reference>
<evidence type="ECO:0000256" key="1">
    <source>
        <dbReference type="SAM" id="Phobius"/>
    </source>
</evidence>
<evidence type="ECO:0000313" key="3">
    <source>
        <dbReference type="Proteomes" id="UP000267035"/>
    </source>
</evidence>
<feature type="transmembrane region" description="Helical" evidence="1">
    <location>
        <begin position="181"/>
        <end position="201"/>
    </location>
</feature>
<dbReference type="RefSeq" id="WP_122254191.1">
    <property type="nucleotide sequence ID" value="NZ_RDQL01000010.1"/>
</dbReference>
<feature type="transmembrane region" description="Helical" evidence="1">
    <location>
        <begin position="287"/>
        <end position="310"/>
    </location>
</feature>
<keyword evidence="1" id="KW-0472">Membrane</keyword>
<dbReference type="InterPro" id="IPR010266">
    <property type="entry name" value="NnrS"/>
</dbReference>
<feature type="transmembrane region" description="Helical" evidence="1">
    <location>
        <begin position="384"/>
        <end position="401"/>
    </location>
</feature>
<evidence type="ECO:0000313" key="2">
    <source>
        <dbReference type="EMBL" id="RMW98737.1"/>
    </source>
</evidence>
<protein>
    <submittedName>
        <fullName evidence="2">NnrS family protein</fullName>
    </submittedName>
</protein>
<feature type="transmembrane region" description="Helical" evidence="1">
    <location>
        <begin position="60"/>
        <end position="85"/>
    </location>
</feature>
<feature type="transmembrane region" description="Helical" evidence="1">
    <location>
        <begin position="20"/>
        <end position="40"/>
    </location>
</feature>
<feature type="transmembrane region" description="Helical" evidence="1">
    <location>
        <begin position="322"/>
        <end position="341"/>
    </location>
</feature>
<gene>
    <name evidence="2" type="ORF">EBQ25_08395</name>
</gene>
<feature type="transmembrane region" description="Helical" evidence="1">
    <location>
        <begin position="155"/>
        <end position="175"/>
    </location>
</feature>
<keyword evidence="1" id="KW-1133">Transmembrane helix</keyword>
<dbReference type="AlphaFoldDB" id="A0A3M6Q6D7"/>
<sequence length="432" mass="46584">MPTSRLWQTLLAQPVMMCGLRPFFLLTAISALVCIPPWLLFYTGQAQVAQWLALMPGGPIVWHAHELVFGFGMAAVAGFLLVAVPEFTQSAPMGRHALAWLCLCWLAVRLVWLAAPALPLALSVGLMALAQAAFFALLLALVTPRLFSTAGRLHLAFLYALLALASLQAGFLWALCTEGEALRWLNAAVGALMALTIVAASRISMRIVNSRIVAGVLHPPLPGAAVYLARPPRRNFAIFTIALCSALEFFGAPEGVTGWCALAAAAAVLGLLNDWHIGRPLFNRWALGLYVCYWMLALGYALMGLTWLQAPWAPLTPTAGRHLLTIGTMGLSILVVMCIAGRQHCGHWLDQRVWVPLAALALLLSALLRAWAGMPAGAEHFERWLMASGLAWCLAFALYLWHMGAILFGPRQDGLQGCQEPANAHELGSGCG</sequence>
<feature type="transmembrane region" description="Helical" evidence="1">
    <location>
        <begin position="256"/>
        <end position="275"/>
    </location>
</feature>
<feature type="transmembrane region" description="Helical" evidence="1">
    <location>
        <begin position="353"/>
        <end position="372"/>
    </location>
</feature>